<keyword evidence="3" id="KW-0150">Chloroplast</keyword>
<comment type="similarity">
    <text evidence="9">Belongs to the ELIP/psbS family.</text>
</comment>
<feature type="compositionally biased region" description="Pro residues" evidence="10">
    <location>
        <begin position="61"/>
        <end position="71"/>
    </location>
</feature>
<comment type="caution">
    <text evidence="11">The sequence shown here is derived from an EMBL/GenBank/DDBJ whole genome shotgun (WGS) entry which is preliminary data.</text>
</comment>
<feature type="region of interest" description="Disordered" evidence="10">
    <location>
        <begin position="40"/>
        <end position="75"/>
    </location>
</feature>
<accession>A0AAD7QEC8</accession>
<dbReference type="PANTHER" id="PTHR14154">
    <property type="entry name" value="UPF0041 BRAIN PROTEIN 44-RELATED"/>
    <property type="match status" value="1"/>
</dbReference>
<dbReference type="Gene3D" id="1.10.3460.10">
    <property type="entry name" value="Chlorophyll a/b binding protein domain"/>
    <property type="match status" value="1"/>
</dbReference>
<evidence type="ECO:0000256" key="1">
    <source>
        <dbReference type="ARBA" id="ARBA00004141"/>
    </source>
</evidence>
<keyword evidence="8" id="KW-0472">Membrane</keyword>
<name>A0AAD7QEC8_QUISA</name>
<dbReference type="SUPFAM" id="SSF103511">
    <property type="entry name" value="Chlorophyll a-b binding protein"/>
    <property type="match status" value="1"/>
</dbReference>
<keyword evidence="4" id="KW-0934">Plastid</keyword>
<sequence length="189" mass="19982">MAASAAMQSILASSVTCVTNKSRVNQYLLAMSVPRFQRTSSLRARAMTKEDKEEQPRTPAATPPRPQPTPTRAPKVSTKFSDVLAFSGPAPERNNGRLAMIGFVAAIAVELANGEDVFAQISNGGIGWFLGTSILLSAASLVPLFKGVSAESKSDGFMSSDAELWNGRLAMLGLVALAFTEYVKGGTLV</sequence>
<organism evidence="11 12">
    <name type="scientific">Quillaja saponaria</name>
    <name type="common">Soap bark tree</name>
    <dbReference type="NCBI Taxonomy" id="32244"/>
    <lineage>
        <taxon>Eukaryota</taxon>
        <taxon>Viridiplantae</taxon>
        <taxon>Streptophyta</taxon>
        <taxon>Embryophyta</taxon>
        <taxon>Tracheophyta</taxon>
        <taxon>Spermatophyta</taxon>
        <taxon>Magnoliopsida</taxon>
        <taxon>eudicotyledons</taxon>
        <taxon>Gunneridae</taxon>
        <taxon>Pentapetalae</taxon>
        <taxon>rosids</taxon>
        <taxon>fabids</taxon>
        <taxon>Fabales</taxon>
        <taxon>Quillajaceae</taxon>
        <taxon>Quillaja</taxon>
    </lineage>
</organism>
<gene>
    <name evidence="11" type="ORF">O6P43_003311</name>
</gene>
<evidence type="ECO:0000256" key="10">
    <source>
        <dbReference type="SAM" id="MobiDB-lite"/>
    </source>
</evidence>
<evidence type="ECO:0000256" key="9">
    <source>
        <dbReference type="ARBA" id="ARBA00037956"/>
    </source>
</evidence>
<keyword evidence="6" id="KW-1133">Transmembrane helix</keyword>
<evidence type="ECO:0000256" key="8">
    <source>
        <dbReference type="ARBA" id="ARBA00023136"/>
    </source>
</evidence>
<protein>
    <submittedName>
        <fullName evidence="11">Early light-induced protein</fullName>
    </submittedName>
</protein>
<dbReference type="GO" id="GO:0016020">
    <property type="term" value="C:membrane"/>
    <property type="evidence" value="ECO:0007669"/>
    <property type="project" value="UniProtKB-SubCell"/>
</dbReference>
<evidence type="ECO:0000256" key="6">
    <source>
        <dbReference type="ARBA" id="ARBA00022989"/>
    </source>
</evidence>
<dbReference type="Pfam" id="PF00504">
    <property type="entry name" value="Chloroa_b-bind"/>
    <property type="match status" value="1"/>
</dbReference>
<dbReference type="Proteomes" id="UP001163823">
    <property type="component" value="Chromosome 2"/>
</dbReference>
<evidence type="ECO:0000313" key="11">
    <source>
        <dbReference type="EMBL" id="KAJ7979977.1"/>
    </source>
</evidence>
<keyword evidence="12" id="KW-1185">Reference proteome</keyword>
<comment type="subcellular location">
    <subcellularLocation>
        <location evidence="1">Membrane</location>
        <topology evidence="1">Multi-pass membrane protein</topology>
    </subcellularLocation>
    <subcellularLocation>
        <location evidence="2">Plastid</location>
        <location evidence="2">Chloroplast</location>
    </subcellularLocation>
</comment>
<evidence type="ECO:0000256" key="2">
    <source>
        <dbReference type="ARBA" id="ARBA00004229"/>
    </source>
</evidence>
<reference evidence="11" key="1">
    <citation type="journal article" date="2023" name="Science">
        <title>Elucidation of the pathway for biosynthesis of saponin adjuvants from the soapbark tree.</title>
        <authorList>
            <person name="Reed J."/>
            <person name="Orme A."/>
            <person name="El-Demerdash A."/>
            <person name="Owen C."/>
            <person name="Martin L.B.B."/>
            <person name="Misra R.C."/>
            <person name="Kikuchi S."/>
            <person name="Rejzek M."/>
            <person name="Martin A.C."/>
            <person name="Harkess A."/>
            <person name="Leebens-Mack J."/>
            <person name="Louveau T."/>
            <person name="Stephenson M.J."/>
            <person name="Osbourn A."/>
        </authorList>
    </citation>
    <scope>NUCLEOTIDE SEQUENCE</scope>
    <source>
        <strain evidence="11">S10</strain>
    </source>
</reference>
<feature type="compositionally biased region" description="Basic and acidic residues" evidence="10">
    <location>
        <begin position="47"/>
        <end position="56"/>
    </location>
</feature>
<evidence type="ECO:0000313" key="12">
    <source>
        <dbReference type="Proteomes" id="UP001163823"/>
    </source>
</evidence>
<dbReference type="InterPro" id="IPR022796">
    <property type="entry name" value="Chloroa_b-bind"/>
</dbReference>
<evidence type="ECO:0000256" key="3">
    <source>
        <dbReference type="ARBA" id="ARBA00022528"/>
    </source>
</evidence>
<proteinExistence type="inferred from homology"/>
<dbReference type="GO" id="GO:0009507">
    <property type="term" value="C:chloroplast"/>
    <property type="evidence" value="ECO:0007669"/>
    <property type="project" value="UniProtKB-SubCell"/>
</dbReference>
<keyword evidence="7" id="KW-0793">Thylakoid</keyword>
<keyword evidence="5" id="KW-0812">Transmembrane</keyword>
<dbReference type="KEGG" id="qsa:O6P43_003311"/>
<dbReference type="EMBL" id="JARAOO010000002">
    <property type="protein sequence ID" value="KAJ7979977.1"/>
    <property type="molecule type" value="Genomic_DNA"/>
</dbReference>
<evidence type="ECO:0000256" key="5">
    <source>
        <dbReference type="ARBA" id="ARBA00022692"/>
    </source>
</evidence>
<evidence type="ECO:0000256" key="7">
    <source>
        <dbReference type="ARBA" id="ARBA00023078"/>
    </source>
</evidence>
<dbReference type="AlphaFoldDB" id="A0AAD7QEC8"/>
<evidence type="ECO:0000256" key="4">
    <source>
        <dbReference type="ARBA" id="ARBA00022640"/>
    </source>
</evidence>